<evidence type="ECO:0000313" key="4">
    <source>
        <dbReference type="Proteomes" id="UP000030428"/>
    </source>
</evidence>
<organism evidence="3 4">
    <name type="scientific">Candidatus Thiomargarita nelsonii</name>
    <dbReference type="NCBI Taxonomy" id="1003181"/>
    <lineage>
        <taxon>Bacteria</taxon>
        <taxon>Pseudomonadati</taxon>
        <taxon>Pseudomonadota</taxon>
        <taxon>Gammaproteobacteria</taxon>
        <taxon>Thiotrichales</taxon>
        <taxon>Thiotrichaceae</taxon>
        <taxon>Thiomargarita</taxon>
    </lineage>
</organism>
<gene>
    <name evidence="3" type="ORF">PN36_18505</name>
</gene>
<keyword evidence="2" id="KW-0812">Transmembrane</keyword>
<comment type="caution">
    <text evidence="3">The sequence shown here is derived from an EMBL/GenBank/DDBJ whole genome shotgun (WGS) entry which is preliminary data.</text>
</comment>
<dbReference type="Proteomes" id="UP000030428">
    <property type="component" value="Unassembled WGS sequence"/>
</dbReference>
<reference evidence="3 4" key="1">
    <citation type="journal article" date="2016" name="Front. Microbiol.">
        <title>Single-Cell (Meta-)Genomics of a Dimorphic Candidatus Thiomargarita nelsonii Reveals Genomic Plasticity.</title>
        <authorList>
            <person name="Flood B.E."/>
            <person name="Fliss P."/>
            <person name="Jones D.S."/>
            <person name="Dick G.J."/>
            <person name="Jain S."/>
            <person name="Kaster A.K."/>
            <person name="Winkel M."/>
            <person name="Mussmann M."/>
            <person name="Bailey J."/>
        </authorList>
    </citation>
    <scope>NUCLEOTIDE SEQUENCE [LARGE SCALE GENOMIC DNA]</scope>
    <source>
        <strain evidence="3">Hydrate Ridge</strain>
    </source>
</reference>
<protein>
    <recommendedName>
        <fullName evidence="5">J domain-containing protein</fullName>
    </recommendedName>
</protein>
<dbReference type="EMBL" id="JSZA02000073">
    <property type="protein sequence ID" value="KHD10358.1"/>
    <property type="molecule type" value="Genomic_DNA"/>
</dbReference>
<dbReference type="InterPro" id="IPR036869">
    <property type="entry name" value="J_dom_sf"/>
</dbReference>
<evidence type="ECO:0000313" key="3">
    <source>
        <dbReference type="EMBL" id="KHD10358.1"/>
    </source>
</evidence>
<feature type="transmembrane region" description="Helical" evidence="2">
    <location>
        <begin position="118"/>
        <end position="138"/>
    </location>
</feature>
<accession>A0A0A6PI53</accession>
<sequence>MEQEINHYKIIGVYPSDSVEYIEKQAKLKIIKIKAALARKDYQMLDVSTDIDDARLKQVAIEKIAEIEEAKEILLNPKTRKEFDVKTYGKSYLKKKRKKRDPKKYEKLKAFLGKKEDVTTAIVYAIAILIAGFIWFVVLPEGSNERSNTTKSDFPEREIKCYTQGNNYAAKSKNLFEKAVHFGVQKDYIALEKLLNSNLVFRLNSGIQVHIEDRAGFLGAVIKIRPVGKITTYWTNTEAVNCQ</sequence>
<evidence type="ECO:0008006" key="5">
    <source>
        <dbReference type="Google" id="ProtNLM"/>
    </source>
</evidence>
<keyword evidence="4" id="KW-1185">Reference proteome</keyword>
<proteinExistence type="predicted"/>
<keyword evidence="2" id="KW-0472">Membrane</keyword>
<dbReference type="SUPFAM" id="SSF46565">
    <property type="entry name" value="Chaperone J-domain"/>
    <property type="match status" value="1"/>
</dbReference>
<dbReference type="Gene3D" id="1.10.287.110">
    <property type="entry name" value="DnaJ domain"/>
    <property type="match status" value="1"/>
</dbReference>
<evidence type="ECO:0000256" key="1">
    <source>
        <dbReference type="ARBA" id="ARBA00023186"/>
    </source>
</evidence>
<dbReference type="AlphaFoldDB" id="A0A0A6PI53"/>
<keyword evidence="1" id="KW-0143">Chaperone</keyword>
<evidence type="ECO:0000256" key="2">
    <source>
        <dbReference type="SAM" id="Phobius"/>
    </source>
</evidence>
<name>A0A0A6PI53_9GAMM</name>
<keyword evidence="2" id="KW-1133">Transmembrane helix</keyword>